<dbReference type="Proteomes" id="UP000002522">
    <property type="component" value="Chromosome"/>
</dbReference>
<keyword evidence="3" id="KW-1185">Reference proteome</keyword>
<organism evidence="2 3">
    <name type="scientific">Malacoplasma penetrans (strain HF-2)</name>
    <name type="common">Mycoplasma penetrans</name>
    <dbReference type="NCBI Taxonomy" id="272633"/>
    <lineage>
        <taxon>Bacteria</taxon>
        <taxon>Bacillati</taxon>
        <taxon>Mycoplasmatota</taxon>
        <taxon>Mycoplasmoidales</taxon>
        <taxon>Mycoplasmoidaceae</taxon>
        <taxon>Malacoplasma</taxon>
    </lineage>
</organism>
<dbReference type="KEGG" id="mpe:MYPE4270"/>
<protein>
    <submittedName>
        <fullName evidence="2">Uncharacterized protein</fullName>
    </submittedName>
</protein>
<dbReference type="STRING" id="272633.gene:10731543"/>
<reference evidence="2 3" key="1">
    <citation type="journal article" date="2002" name="Nucleic Acids Res.">
        <title>The complete genomic sequence of Mycoplasma penetrans, an intracellular bacterial pathogen in humans.</title>
        <authorList>
            <person name="Sasaki Y."/>
            <person name="Ishikawa J."/>
            <person name="Yamashita A."/>
            <person name="Oshima K."/>
            <person name="Kenri T."/>
            <person name="Furuya K."/>
            <person name="Yoshino C."/>
            <person name="Horino A."/>
            <person name="Shiba T."/>
            <person name="Sasaki T."/>
            <person name="Hattori M."/>
        </authorList>
    </citation>
    <scope>NUCLEOTIDE SEQUENCE [LARGE SCALE GENOMIC DNA]</scope>
    <source>
        <strain evidence="2 3">HF-2</strain>
    </source>
</reference>
<keyword evidence="1" id="KW-1133">Transmembrane helix</keyword>
<dbReference type="InterPro" id="IPR035319">
    <property type="entry name" value="DUF5378"/>
</dbReference>
<sequence>MIPVTIFYISISLIIVSLTFLFNFFGKRLVNNYWFWAIPSLLFLIYFIVFRFYGAWRDLNQFLQTNSIWLGNELNYEDSIIVSKALLLDMCPFVAIALPVSLILDKTRRIANAISPFAILGAGITIPFIAYSDPEAAISFKYFFVGGFLPIYFFMHLYLLTYGVMVFSNSRNRKWIHLLDCHIFAAIFFGYVCFVSFTTKTVWNVTGINANDWESSLGEYNMVSQIFNLPFPSVMVISFLLAYIFVVSIVSINIYWKKKHQKDFKVIKLKYLKNSKNLKSK</sequence>
<feature type="transmembrane region" description="Helical" evidence="1">
    <location>
        <begin position="80"/>
        <end position="103"/>
    </location>
</feature>
<dbReference type="EMBL" id="BA000026">
    <property type="protein sequence ID" value="BAC44217.1"/>
    <property type="molecule type" value="Genomic_DNA"/>
</dbReference>
<keyword evidence="1" id="KW-0472">Membrane</keyword>
<feature type="transmembrane region" description="Helical" evidence="1">
    <location>
        <begin position="110"/>
        <end position="130"/>
    </location>
</feature>
<feature type="transmembrane region" description="Helical" evidence="1">
    <location>
        <begin position="234"/>
        <end position="256"/>
    </location>
</feature>
<dbReference type="AlphaFoldDB" id="Q8EVY2"/>
<dbReference type="HOGENOM" id="CLU_949351_0_0_14"/>
<feature type="transmembrane region" description="Helical" evidence="1">
    <location>
        <begin position="33"/>
        <end position="53"/>
    </location>
</feature>
<dbReference type="Pfam" id="PF17349">
    <property type="entry name" value="DUF5378"/>
    <property type="match status" value="1"/>
</dbReference>
<name>Q8EVY2_MALP2</name>
<feature type="transmembrane region" description="Helical" evidence="1">
    <location>
        <begin position="6"/>
        <end position="26"/>
    </location>
</feature>
<dbReference type="RefSeq" id="WP_011077251.1">
    <property type="nucleotide sequence ID" value="NC_004432.1"/>
</dbReference>
<feature type="transmembrane region" description="Helical" evidence="1">
    <location>
        <begin position="142"/>
        <end position="164"/>
    </location>
</feature>
<evidence type="ECO:0000256" key="1">
    <source>
        <dbReference type="SAM" id="Phobius"/>
    </source>
</evidence>
<dbReference type="eggNOG" id="ENOG502ZU2R">
    <property type="taxonomic scope" value="Bacteria"/>
</dbReference>
<proteinExistence type="predicted"/>
<accession>Q8EVY2</accession>
<gene>
    <name evidence="2" type="ordered locus">MYPE4270</name>
</gene>
<feature type="transmembrane region" description="Helical" evidence="1">
    <location>
        <begin position="176"/>
        <end position="197"/>
    </location>
</feature>
<evidence type="ECO:0000313" key="3">
    <source>
        <dbReference type="Proteomes" id="UP000002522"/>
    </source>
</evidence>
<dbReference type="InParanoid" id="Q8EVY2"/>
<keyword evidence="1" id="KW-0812">Transmembrane</keyword>
<evidence type="ECO:0000313" key="2">
    <source>
        <dbReference type="EMBL" id="BAC44217.1"/>
    </source>
</evidence>